<dbReference type="SUPFAM" id="SSF81301">
    <property type="entry name" value="Nucleotidyltransferase"/>
    <property type="match status" value="1"/>
</dbReference>
<gene>
    <name evidence="11" type="ORF">PYK22_02760</name>
</gene>
<sequence length="123" mass="14006">MSREEVIKLLRQHYPIWPLITALKEYVCSALSLRNFSFCGNHLHYSVKRIDLFGSFAQGGPGETGDSDLVVESERPIGFRLVELVEYLENLLGRKVDVLTLMGVRGIRLPWVAAEIERSIIYV</sequence>
<organism evidence="11 12">
    <name type="scientific">Pyrinomonas methylaliphatogenes</name>
    <dbReference type="NCBI Taxonomy" id="454194"/>
    <lineage>
        <taxon>Bacteria</taxon>
        <taxon>Pseudomonadati</taxon>
        <taxon>Acidobacteriota</taxon>
        <taxon>Blastocatellia</taxon>
        <taxon>Blastocatellales</taxon>
        <taxon>Pyrinomonadaceae</taxon>
        <taxon>Pyrinomonas</taxon>
    </lineage>
</organism>
<protein>
    <submittedName>
        <fullName evidence="11">Predicted nucleotidyltransferase</fullName>
    </submittedName>
</protein>
<keyword evidence="4" id="KW-0548">Nucleotidyltransferase</keyword>
<keyword evidence="6" id="KW-0547">Nucleotide-binding</keyword>
<evidence type="ECO:0000256" key="7">
    <source>
        <dbReference type="ARBA" id="ARBA00022840"/>
    </source>
</evidence>
<reference evidence="11 12" key="1">
    <citation type="submission" date="2013-12" db="EMBL/GenBank/DDBJ databases">
        <authorList>
            <person name="Stott M."/>
        </authorList>
    </citation>
    <scope>NUCLEOTIDE SEQUENCE [LARGE SCALE GENOMIC DNA]</scope>
    <source>
        <strain evidence="11 12">K22</strain>
    </source>
</reference>
<dbReference type="EMBL" id="CBXV010000008">
    <property type="protein sequence ID" value="CDM66727.1"/>
    <property type="molecule type" value="Genomic_DNA"/>
</dbReference>
<evidence type="ECO:0000256" key="6">
    <source>
        <dbReference type="ARBA" id="ARBA00022741"/>
    </source>
</evidence>
<proteinExistence type="inferred from homology"/>
<dbReference type="InterPro" id="IPR002934">
    <property type="entry name" value="Polymerase_NTP_transf_dom"/>
</dbReference>
<evidence type="ECO:0000313" key="12">
    <source>
        <dbReference type="Proteomes" id="UP000031518"/>
    </source>
</evidence>
<evidence type="ECO:0000256" key="8">
    <source>
        <dbReference type="ARBA" id="ARBA00022842"/>
    </source>
</evidence>
<keyword evidence="5" id="KW-0479">Metal-binding</keyword>
<evidence type="ECO:0000256" key="9">
    <source>
        <dbReference type="ARBA" id="ARBA00038276"/>
    </source>
</evidence>
<dbReference type="GO" id="GO:0005524">
    <property type="term" value="F:ATP binding"/>
    <property type="evidence" value="ECO:0007669"/>
    <property type="project" value="UniProtKB-KW"/>
</dbReference>
<dbReference type="GO" id="GO:0016779">
    <property type="term" value="F:nucleotidyltransferase activity"/>
    <property type="evidence" value="ECO:0007669"/>
    <property type="project" value="UniProtKB-KW"/>
</dbReference>
<dbReference type="Gene3D" id="3.30.460.10">
    <property type="entry name" value="Beta Polymerase, domain 2"/>
    <property type="match status" value="1"/>
</dbReference>
<dbReference type="Pfam" id="PF01909">
    <property type="entry name" value="NTP_transf_2"/>
    <property type="match status" value="1"/>
</dbReference>
<dbReference type="InterPro" id="IPR043519">
    <property type="entry name" value="NT_sf"/>
</dbReference>
<dbReference type="InterPro" id="IPR052038">
    <property type="entry name" value="Type-VII_TA_antitoxin"/>
</dbReference>
<comment type="similarity">
    <text evidence="9">Belongs to the MntA antitoxin family.</text>
</comment>
<feature type="domain" description="Polymerase nucleotidyl transferase" evidence="10">
    <location>
        <begin position="45"/>
        <end position="103"/>
    </location>
</feature>
<dbReference type="PANTHER" id="PTHR33571">
    <property type="entry name" value="SSL8005 PROTEIN"/>
    <property type="match status" value="1"/>
</dbReference>
<evidence type="ECO:0000313" key="11">
    <source>
        <dbReference type="EMBL" id="CDM66727.1"/>
    </source>
</evidence>
<evidence type="ECO:0000256" key="2">
    <source>
        <dbReference type="ARBA" id="ARBA00022649"/>
    </source>
</evidence>
<evidence type="ECO:0000256" key="1">
    <source>
        <dbReference type="ARBA" id="ARBA00001946"/>
    </source>
</evidence>
<evidence type="ECO:0000256" key="4">
    <source>
        <dbReference type="ARBA" id="ARBA00022695"/>
    </source>
</evidence>
<keyword evidence="2" id="KW-1277">Toxin-antitoxin system</keyword>
<keyword evidence="8" id="KW-0460">Magnesium</keyword>
<dbReference type="RefSeq" id="WP_060635687.1">
    <property type="nucleotide sequence ID" value="NZ_CBXV010000008.1"/>
</dbReference>
<keyword evidence="12" id="KW-1185">Reference proteome</keyword>
<evidence type="ECO:0000256" key="3">
    <source>
        <dbReference type="ARBA" id="ARBA00022679"/>
    </source>
</evidence>
<reference evidence="11 12" key="2">
    <citation type="submission" date="2015-01" db="EMBL/GenBank/DDBJ databases">
        <title>Complete genome sequence of Pyrinomonas methylaliphatogenes type strain K22T.</title>
        <authorList>
            <person name="Lee K.C.Y."/>
            <person name="Power J.F."/>
            <person name="Dunfield P.F."/>
            <person name="Morgan X.C."/>
            <person name="Huttenhower C."/>
            <person name="Stott M.B."/>
        </authorList>
    </citation>
    <scope>NUCLEOTIDE SEQUENCE [LARGE SCALE GENOMIC DNA]</scope>
    <source>
        <strain evidence="11 12">K22</strain>
    </source>
</reference>
<keyword evidence="3 11" id="KW-0808">Transferase</keyword>
<name>A0A0B6X158_9BACT</name>
<dbReference type="CDD" id="cd05403">
    <property type="entry name" value="NT_KNTase_like"/>
    <property type="match status" value="1"/>
</dbReference>
<dbReference type="PANTHER" id="PTHR33571:SF14">
    <property type="entry name" value="PROTEIN ADENYLYLTRANSFERASE MJ0435-RELATED"/>
    <property type="match status" value="1"/>
</dbReference>
<keyword evidence="7" id="KW-0067">ATP-binding</keyword>
<dbReference type="Proteomes" id="UP000031518">
    <property type="component" value="Unassembled WGS sequence"/>
</dbReference>
<comment type="cofactor">
    <cofactor evidence="1">
        <name>Mg(2+)</name>
        <dbReference type="ChEBI" id="CHEBI:18420"/>
    </cofactor>
</comment>
<accession>A0A0B6X158</accession>
<dbReference type="STRING" id="454194.PYK22_02760"/>
<evidence type="ECO:0000256" key="5">
    <source>
        <dbReference type="ARBA" id="ARBA00022723"/>
    </source>
</evidence>
<evidence type="ECO:0000259" key="10">
    <source>
        <dbReference type="Pfam" id="PF01909"/>
    </source>
</evidence>
<dbReference type="AlphaFoldDB" id="A0A0B6X158"/>
<dbReference type="OrthoDB" id="9809668at2"/>
<dbReference type="GO" id="GO:0046872">
    <property type="term" value="F:metal ion binding"/>
    <property type="evidence" value="ECO:0007669"/>
    <property type="project" value="UniProtKB-KW"/>
</dbReference>